<dbReference type="EMBL" id="JACHLY010000001">
    <property type="protein sequence ID" value="MBB5996329.1"/>
    <property type="molecule type" value="Genomic_DNA"/>
</dbReference>
<proteinExistence type="predicted"/>
<dbReference type="SUPFAM" id="SSF50118">
    <property type="entry name" value="Cell growth inhibitor/plasmid maintenance toxic component"/>
    <property type="match status" value="1"/>
</dbReference>
<sequence>MRARIGDHLVVEGPRDDMHRRTGVVTRVRGREGAPPYQVRWLDEDVDTESESLVYPGPDAHIEEKAAGR</sequence>
<organism evidence="2 3">
    <name type="scientific">Streptomonospora salina</name>
    <dbReference type="NCBI Taxonomy" id="104205"/>
    <lineage>
        <taxon>Bacteria</taxon>
        <taxon>Bacillati</taxon>
        <taxon>Actinomycetota</taxon>
        <taxon>Actinomycetes</taxon>
        <taxon>Streptosporangiales</taxon>
        <taxon>Nocardiopsidaceae</taxon>
        <taxon>Streptomonospora</taxon>
    </lineage>
</organism>
<evidence type="ECO:0000313" key="3">
    <source>
        <dbReference type="Proteomes" id="UP000578077"/>
    </source>
</evidence>
<dbReference type="InterPro" id="IPR015035">
    <property type="entry name" value="DUF1918"/>
</dbReference>
<protein>
    <recommendedName>
        <fullName evidence="1">DUF1918 domain-containing protein</fullName>
    </recommendedName>
</protein>
<name>A0A841E4X7_9ACTN</name>
<dbReference type="Gene3D" id="2.30.30.440">
    <property type="entry name" value="Domain of unknown function DUF1918"/>
    <property type="match status" value="1"/>
</dbReference>
<reference evidence="2 3" key="1">
    <citation type="submission" date="2020-08" db="EMBL/GenBank/DDBJ databases">
        <title>Sequencing the genomes of 1000 actinobacteria strains.</title>
        <authorList>
            <person name="Klenk H.-P."/>
        </authorList>
    </citation>
    <scope>NUCLEOTIDE SEQUENCE [LARGE SCALE GENOMIC DNA]</scope>
    <source>
        <strain evidence="2 3">DSM 44593</strain>
    </source>
</reference>
<dbReference type="AlphaFoldDB" id="A0A841E4X7"/>
<dbReference type="Proteomes" id="UP000578077">
    <property type="component" value="Unassembled WGS sequence"/>
</dbReference>
<evidence type="ECO:0000313" key="2">
    <source>
        <dbReference type="EMBL" id="MBB5996329.1"/>
    </source>
</evidence>
<keyword evidence="3" id="KW-1185">Reference proteome</keyword>
<feature type="domain" description="DUF1918" evidence="1">
    <location>
        <begin position="1"/>
        <end position="62"/>
    </location>
</feature>
<accession>A0A841E4X7</accession>
<dbReference type="RefSeq" id="WP_184632389.1">
    <property type="nucleotide sequence ID" value="NZ_BAABKT010000036.1"/>
</dbReference>
<comment type="caution">
    <text evidence="2">The sequence shown here is derived from an EMBL/GenBank/DDBJ whole genome shotgun (WGS) entry which is preliminary data.</text>
</comment>
<dbReference type="Pfam" id="PF08940">
    <property type="entry name" value="DUF1918"/>
    <property type="match status" value="1"/>
</dbReference>
<evidence type="ECO:0000259" key="1">
    <source>
        <dbReference type="Pfam" id="PF08940"/>
    </source>
</evidence>
<gene>
    <name evidence="2" type="ORF">HNR25_000080</name>
</gene>